<dbReference type="Pfam" id="PF13180">
    <property type="entry name" value="PDZ_2"/>
    <property type="match status" value="1"/>
</dbReference>
<dbReference type="PANTHER" id="PTHR43343">
    <property type="entry name" value="PEPTIDASE S12"/>
    <property type="match status" value="1"/>
</dbReference>
<feature type="region of interest" description="Disordered" evidence="4">
    <location>
        <begin position="1"/>
        <end position="22"/>
    </location>
</feature>
<name>A0A7I9VG66_9BACT</name>
<reference evidence="7" key="1">
    <citation type="journal article" date="2020" name="Appl. Environ. Microbiol.">
        <title>Diazotrophic Anaeromyxobacter Isolates from Soils.</title>
        <authorList>
            <person name="Masuda Y."/>
            <person name="Yamanaka H."/>
            <person name="Xu Z.X."/>
            <person name="Shiratori Y."/>
            <person name="Aono T."/>
            <person name="Amachi S."/>
            <person name="Senoo K."/>
            <person name="Itoh H."/>
        </authorList>
    </citation>
    <scope>NUCLEOTIDE SEQUENCE [LARGE SCALE GENOMIC DNA]</scope>
    <source>
        <strain evidence="7">R267</strain>
    </source>
</reference>
<dbReference type="Pfam" id="PF13365">
    <property type="entry name" value="Trypsin_2"/>
    <property type="match status" value="1"/>
</dbReference>
<dbReference type="SUPFAM" id="SSF50494">
    <property type="entry name" value="Trypsin-like serine proteases"/>
    <property type="match status" value="1"/>
</dbReference>
<dbReference type="InterPro" id="IPR001940">
    <property type="entry name" value="Peptidase_S1C"/>
</dbReference>
<dbReference type="InterPro" id="IPR001478">
    <property type="entry name" value="PDZ"/>
</dbReference>
<evidence type="ECO:0000313" key="7">
    <source>
        <dbReference type="Proteomes" id="UP000503640"/>
    </source>
</evidence>
<dbReference type="PRINTS" id="PR00834">
    <property type="entry name" value="PROTEASES2C"/>
</dbReference>
<organism evidence="6 7">
    <name type="scientific">Anaeromyxobacter diazotrophicus</name>
    <dbReference type="NCBI Taxonomy" id="2590199"/>
    <lineage>
        <taxon>Bacteria</taxon>
        <taxon>Pseudomonadati</taxon>
        <taxon>Myxococcota</taxon>
        <taxon>Myxococcia</taxon>
        <taxon>Myxococcales</taxon>
        <taxon>Cystobacterineae</taxon>
        <taxon>Anaeromyxobacteraceae</taxon>
        <taxon>Anaeromyxobacter</taxon>
    </lineage>
</organism>
<keyword evidence="2 6" id="KW-0645">Protease</keyword>
<dbReference type="GO" id="GO:0004252">
    <property type="term" value="F:serine-type endopeptidase activity"/>
    <property type="evidence" value="ECO:0007669"/>
    <property type="project" value="InterPro"/>
</dbReference>
<dbReference type="InterPro" id="IPR043504">
    <property type="entry name" value="Peptidase_S1_PA_chymotrypsin"/>
</dbReference>
<evidence type="ECO:0000259" key="5">
    <source>
        <dbReference type="Pfam" id="PF13180"/>
    </source>
</evidence>
<dbReference type="EMBL" id="BJTG01000001">
    <property type="protein sequence ID" value="GEJ55335.1"/>
    <property type="molecule type" value="Genomic_DNA"/>
</dbReference>
<protein>
    <submittedName>
        <fullName evidence="6">Serine protease</fullName>
    </submittedName>
</protein>
<evidence type="ECO:0000313" key="6">
    <source>
        <dbReference type="EMBL" id="GEJ55335.1"/>
    </source>
</evidence>
<dbReference type="InterPro" id="IPR036034">
    <property type="entry name" value="PDZ_sf"/>
</dbReference>
<dbReference type="Gene3D" id="2.40.10.10">
    <property type="entry name" value="Trypsin-like serine proteases"/>
    <property type="match status" value="2"/>
</dbReference>
<dbReference type="Gene3D" id="2.30.42.10">
    <property type="match status" value="1"/>
</dbReference>
<keyword evidence="3" id="KW-0378">Hydrolase</keyword>
<dbReference type="InterPro" id="IPR051201">
    <property type="entry name" value="Chloro_Bact_Ser_Proteases"/>
</dbReference>
<accession>A0A7I9VG66</accession>
<gene>
    <name evidence="6" type="ORF">AMYX_00760</name>
</gene>
<dbReference type="AlphaFoldDB" id="A0A7I9VG66"/>
<evidence type="ECO:0000256" key="3">
    <source>
        <dbReference type="ARBA" id="ARBA00022801"/>
    </source>
</evidence>
<evidence type="ECO:0000256" key="2">
    <source>
        <dbReference type="ARBA" id="ARBA00022670"/>
    </source>
</evidence>
<dbReference type="PANTHER" id="PTHR43343:SF3">
    <property type="entry name" value="PROTEASE DO-LIKE 8, CHLOROPLASTIC"/>
    <property type="match status" value="1"/>
</dbReference>
<sequence length="330" mass="32770">MWPGRPPPKVLAGPRTAAGDGAGTKMASDIGIELGRAAAAAAKRAAASVVRIDGGARYSASGVVWSADGVVVTAGHGLHGADEVALGLPDGSAARGEVAGRDPATDLAVVRTGASGLAPAAWAEGEPEVGELVLAVTRPGRGPRAGLGVVARTGGAWRTAGGGPVDRYVELDVALQPGFSGGLAADLAGRGVGLTSAGLVRGTALAVPPPTLRRVVEAILAHGEVRRGYLGLASLPVRLPPRAAALAGQETALLVTAVEEESPAGRAGLGLGDLLLALGGAPLADLSDLWPALEEARIGSAVRARFVRGGAVQEAELVVGVRERARGARP</sequence>
<dbReference type="Proteomes" id="UP000503640">
    <property type="component" value="Unassembled WGS sequence"/>
</dbReference>
<evidence type="ECO:0000256" key="4">
    <source>
        <dbReference type="SAM" id="MobiDB-lite"/>
    </source>
</evidence>
<comment type="similarity">
    <text evidence="1">Belongs to the peptidase S1C family.</text>
</comment>
<evidence type="ECO:0000256" key="1">
    <source>
        <dbReference type="ARBA" id="ARBA00010541"/>
    </source>
</evidence>
<comment type="caution">
    <text evidence="6">The sequence shown here is derived from an EMBL/GenBank/DDBJ whole genome shotgun (WGS) entry which is preliminary data.</text>
</comment>
<keyword evidence="7" id="KW-1185">Reference proteome</keyword>
<dbReference type="SUPFAM" id="SSF50156">
    <property type="entry name" value="PDZ domain-like"/>
    <property type="match status" value="1"/>
</dbReference>
<proteinExistence type="inferred from homology"/>
<feature type="domain" description="PDZ" evidence="5">
    <location>
        <begin position="250"/>
        <end position="317"/>
    </location>
</feature>
<dbReference type="InterPro" id="IPR009003">
    <property type="entry name" value="Peptidase_S1_PA"/>
</dbReference>
<dbReference type="GO" id="GO:0006508">
    <property type="term" value="P:proteolysis"/>
    <property type="evidence" value="ECO:0007669"/>
    <property type="project" value="UniProtKB-KW"/>
</dbReference>